<evidence type="ECO:0000256" key="1">
    <source>
        <dbReference type="SAM" id="Phobius"/>
    </source>
</evidence>
<sequence>MESATRNLDLYGIAKVNSELQARAIVVDRIPSLGEKTARIMAWQCFIQDQINLEDSNERTSNLARIKHGEAIAAFWETGDEMDVDSNTFVSYFFDELGVINRKVTKKGVQIAFYIFVALGLFGLYKLFS</sequence>
<comment type="caution">
    <text evidence="2">The sequence shown here is derived from an EMBL/GenBank/DDBJ whole genome shotgun (WGS) entry which is preliminary data.</text>
</comment>
<dbReference type="RefSeq" id="WP_278914795.1">
    <property type="nucleotide sequence ID" value="NZ_DYTS01000003.1"/>
</dbReference>
<feature type="transmembrane region" description="Helical" evidence="1">
    <location>
        <begin position="111"/>
        <end position="128"/>
    </location>
</feature>
<keyword evidence="1" id="KW-1133">Transmembrane helix</keyword>
<protein>
    <submittedName>
        <fullName evidence="2">Uncharacterized protein</fullName>
    </submittedName>
</protein>
<proteinExistence type="predicted"/>
<dbReference type="EMBL" id="DYTS01000003">
    <property type="protein sequence ID" value="HJH17111.1"/>
    <property type="molecule type" value="Genomic_DNA"/>
</dbReference>
<reference evidence="2" key="2">
    <citation type="submission" date="2021-09" db="EMBL/GenBank/DDBJ databases">
        <authorList>
            <person name="Gilroy R."/>
        </authorList>
    </citation>
    <scope>NUCLEOTIDE SEQUENCE</scope>
    <source>
        <strain evidence="2">ChiSjej2B20-17149</strain>
    </source>
</reference>
<name>A0A921NDW9_9PSED</name>
<evidence type="ECO:0000313" key="2">
    <source>
        <dbReference type="EMBL" id="HJH17111.1"/>
    </source>
</evidence>
<dbReference type="AlphaFoldDB" id="A0A921NDW9"/>
<gene>
    <name evidence="2" type="ORF">K8W20_00135</name>
</gene>
<keyword evidence="1" id="KW-0812">Transmembrane</keyword>
<organism evidence="2 3">
    <name type="scientific">Pseudomonas lactis</name>
    <dbReference type="NCBI Taxonomy" id="1615674"/>
    <lineage>
        <taxon>Bacteria</taxon>
        <taxon>Pseudomonadati</taxon>
        <taxon>Pseudomonadota</taxon>
        <taxon>Gammaproteobacteria</taxon>
        <taxon>Pseudomonadales</taxon>
        <taxon>Pseudomonadaceae</taxon>
        <taxon>Pseudomonas</taxon>
    </lineage>
</organism>
<evidence type="ECO:0000313" key="3">
    <source>
        <dbReference type="Proteomes" id="UP000752172"/>
    </source>
</evidence>
<keyword evidence="1" id="KW-0472">Membrane</keyword>
<reference evidence="2" key="1">
    <citation type="journal article" date="2021" name="PeerJ">
        <title>Extensive microbial diversity within the chicken gut microbiome revealed by metagenomics and culture.</title>
        <authorList>
            <person name="Gilroy R."/>
            <person name="Ravi A."/>
            <person name="Getino M."/>
            <person name="Pursley I."/>
            <person name="Horton D.L."/>
            <person name="Alikhan N.F."/>
            <person name="Baker D."/>
            <person name="Gharbi K."/>
            <person name="Hall N."/>
            <person name="Watson M."/>
            <person name="Adriaenssens E.M."/>
            <person name="Foster-Nyarko E."/>
            <person name="Jarju S."/>
            <person name="Secka A."/>
            <person name="Antonio M."/>
            <person name="Oren A."/>
            <person name="Chaudhuri R.R."/>
            <person name="La Ragione R."/>
            <person name="Hildebrand F."/>
            <person name="Pallen M.J."/>
        </authorList>
    </citation>
    <scope>NUCLEOTIDE SEQUENCE</scope>
    <source>
        <strain evidence="2">ChiSjej2B20-17149</strain>
    </source>
</reference>
<accession>A0A921NDW9</accession>
<dbReference type="Proteomes" id="UP000752172">
    <property type="component" value="Unassembled WGS sequence"/>
</dbReference>